<dbReference type="PROSITE" id="PS51819">
    <property type="entry name" value="VOC"/>
    <property type="match status" value="1"/>
</dbReference>
<dbReference type="InterPro" id="IPR029068">
    <property type="entry name" value="Glyas_Bleomycin-R_OHBP_Dase"/>
</dbReference>
<dbReference type="OrthoDB" id="7433203at2"/>
<dbReference type="RefSeq" id="WP_159792282.1">
    <property type="nucleotide sequence ID" value="NZ_WTYM01000029.1"/>
</dbReference>
<evidence type="ECO:0000313" key="5">
    <source>
        <dbReference type="Proteomes" id="UP000433652"/>
    </source>
</evidence>
<name>A0A6I4SV10_9SPHN</name>
<keyword evidence="1" id="KW-0479">Metal-binding</keyword>
<proteinExistence type="predicted"/>
<comment type="caution">
    <text evidence="4">The sequence shown here is derived from an EMBL/GenBank/DDBJ whole genome shotgun (WGS) entry which is preliminary data.</text>
</comment>
<dbReference type="PANTHER" id="PTHR43048:SF5">
    <property type="entry name" value="BLR5325 PROTEIN"/>
    <property type="match status" value="1"/>
</dbReference>
<dbReference type="InterPro" id="IPR051785">
    <property type="entry name" value="MMCE/EMCE_epimerase"/>
</dbReference>
<dbReference type="AlphaFoldDB" id="A0A6I4SV10"/>
<dbReference type="Proteomes" id="UP000433652">
    <property type="component" value="Unassembled WGS sequence"/>
</dbReference>
<gene>
    <name evidence="4" type="ORF">GRI89_03600</name>
</gene>
<dbReference type="InterPro" id="IPR004360">
    <property type="entry name" value="Glyas_Fos-R_dOase_dom"/>
</dbReference>
<evidence type="ECO:0000313" key="4">
    <source>
        <dbReference type="EMBL" id="MXO58626.1"/>
    </source>
</evidence>
<keyword evidence="2" id="KW-0732">Signal</keyword>
<dbReference type="GO" id="GO:0046491">
    <property type="term" value="P:L-methylmalonyl-CoA metabolic process"/>
    <property type="evidence" value="ECO:0007669"/>
    <property type="project" value="TreeGrafter"/>
</dbReference>
<organism evidence="4 5">
    <name type="scientific">Croceibacterium salegens</name>
    <dbReference type="NCBI Taxonomy" id="1737568"/>
    <lineage>
        <taxon>Bacteria</taxon>
        <taxon>Pseudomonadati</taxon>
        <taxon>Pseudomonadota</taxon>
        <taxon>Alphaproteobacteria</taxon>
        <taxon>Sphingomonadales</taxon>
        <taxon>Erythrobacteraceae</taxon>
        <taxon>Croceibacterium</taxon>
    </lineage>
</organism>
<dbReference type="SUPFAM" id="SSF54593">
    <property type="entry name" value="Glyoxalase/Bleomycin resistance protein/Dihydroxybiphenyl dioxygenase"/>
    <property type="match status" value="1"/>
</dbReference>
<protein>
    <recommendedName>
        <fullName evidence="3">VOC domain-containing protein</fullName>
    </recommendedName>
</protein>
<dbReference type="GO" id="GO:0046872">
    <property type="term" value="F:metal ion binding"/>
    <property type="evidence" value="ECO:0007669"/>
    <property type="project" value="UniProtKB-KW"/>
</dbReference>
<reference evidence="4 5" key="1">
    <citation type="submission" date="2019-12" db="EMBL/GenBank/DDBJ databases">
        <title>Genomic-based taxomic classification of the family Erythrobacteraceae.</title>
        <authorList>
            <person name="Xu L."/>
        </authorList>
    </citation>
    <scope>NUCLEOTIDE SEQUENCE [LARGE SCALE GENOMIC DNA]</scope>
    <source>
        <strain evidence="4 5">MCCC 1K01500</strain>
    </source>
</reference>
<evidence type="ECO:0000256" key="1">
    <source>
        <dbReference type="ARBA" id="ARBA00022723"/>
    </source>
</evidence>
<dbReference type="EMBL" id="WTYM01000029">
    <property type="protein sequence ID" value="MXO58626.1"/>
    <property type="molecule type" value="Genomic_DNA"/>
</dbReference>
<feature type="chain" id="PRO_5026234449" description="VOC domain-containing protein" evidence="2">
    <location>
        <begin position="22"/>
        <end position="165"/>
    </location>
</feature>
<dbReference type="Pfam" id="PF00903">
    <property type="entry name" value="Glyoxalase"/>
    <property type="match status" value="1"/>
</dbReference>
<sequence length="165" mass="17627">MKLLTVTAVASLVALAVPAQAEDATPIELKHFMSALSVADIEAETRFFTDVLDFEVVKDVPLGDAMHFRWLKNGTQGIELVQMADSKPGPERGPPPSHLLVRGPGQLMMEVASLEATKAALAAKDITPDVDITDVAPLGIRVMFVMDPEGNPIELVEVKQGGEGN</sequence>
<feature type="signal peptide" evidence="2">
    <location>
        <begin position="1"/>
        <end position="21"/>
    </location>
</feature>
<evidence type="ECO:0000259" key="3">
    <source>
        <dbReference type="PROSITE" id="PS51819"/>
    </source>
</evidence>
<accession>A0A6I4SV10</accession>
<dbReference type="GO" id="GO:0004493">
    <property type="term" value="F:methylmalonyl-CoA epimerase activity"/>
    <property type="evidence" value="ECO:0007669"/>
    <property type="project" value="TreeGrafter"/>
</dbReference>
<feature type="domain" description="VOC" evidence="3">
    <location>
        <begin position="28"/>
        <end position="158"/>
    </location>
</feature>
<evidence type="ECO:0000256" key="2">
    <source>
        <dbReference type="SAM" id="SignalP"/>
    </source>
</evidence>
<dbReference type="PANTHER" id="PTHR43048">
    <property type="entry name" value="METHYLMALONYL-COA EPIMERASE"/>
    <property type="match status" value="1"/>
</dbReference>
<dbReference type="Gene3D" id="3.10.180.10">
    <property type="entry name" value="2,3-Dihydroxybiphenyl 1,2-Dioxygenase, domain 1"/>
    <property type="match status" value="1"/>
</dbReference>
<keyword evidence="5" id="KW-1185">Reference proteome</keyword>
<dbReference type="InterPro" id="IPR037523">
    <property type="entry name" value="VOC_core"/>
</dbReference>